<evidence type="ECO:0000256" key="1">
    <source>
        <dbReference type="ARBA" id="ARBA00022980"/>
    </source>
</evidence>
<dbReference type="GO" id="GO:0005840">
    <property type="term" value="C:ribosome"/>
    <property type="evidence" value="ECO:0007669"/>
    <property type="project" value="UniProtKB-KW"/>
</dbReference>
<dbReference type="GO" id="GO:1990904">
    <property type="term" value="C:ribonucleoprotein complex"/>
    <property type="evidence" value="ECO:0007669"/>
    <property type="project" value="UniProtKB-KW"/>
</dbReference>
<dbReference type="GO" id="GO:0006412">
    <property type="term" value="P:translation"/>
    <property type="evidence" value="ECO:0007669"/>
    <property type="project" value="InterPro"/>
</dbReference>
<accession>X0U1P0</accession>
<dbReference type="Pfam" id="PF00380">
    <property type="entry name" value="Ribosomal_S9"/>
    <property type="match status" value="1"/>
</dbReference>
<evidence type="ECO:0000256" key="2">
    <source>
        <dbReference type="ARBA" id="ARBA00023274"/>
    </source>
</evidence>
<feature type="non-terminal residue" evidence="3">
    <location>
        <position position="38"/>
    </location>
</feature>
<protein>
    <recommendedName>
        <fullName evidence="4">30S ribosomal protein S9</fullName>
    </recommendedName>
</protein>
<name>X0U1P0_9ZZZZ</name>
<keyword evidence="1" id="KW-0689">Ribosomal protein</keyword>
<comment type="caution">
    <text evidence="3">The sequence shown here is derived from an EMBL/GenBank/DDBJ whole genome shotgun (WGS) entry which is preliminary data.</text>
</comment>
<evidence type="ECO:0008006" key="4">
    <source>
        <dbReference type="Google" id="ProtNLM"/>
    </source>
</evidence>
<dbReference type="InterPro" id="IPR000754">
    <property type="entry name" value="Ribosomal_uS9"/>
</dbReference>
<gene>
    <name evidence="3" type="ORF">S01H1_25925</name>
</gene>
<dbReference type="EMBL" id="BARS01015690">
    <property type="protein sequence ID" value="GAF93291.1"/>
    <property type="molecule type" value="Genomic_DNA"/>
</dbReference>
<sequence>MVKIIHCAGKRKRAVAKATLRPGNGIVRINNQLLDNYD</sequence>
<dbReference type="InterPro" id="IPR014721">
    <property type="entry name" value="Ribsml_uS5_D2-typ_fold_subgr"/>
</dbReference>
<dbReference type="Gene3D" id="3.30.230.10">
    <property type="match status" value="1"/>
</dbReference>
<keyword evidence="2" id="KW-0687">Ribonucleoprotein</keyword>
<reference evidence="3" key="1">
    <citation type="journal article" date="2014" name="Front. Microbiol.">
        <title>High frequency of phylogenetically diverse reductive dehalogenase-homologous genes in deep subseafloor sedimentary metagenomes.</title>
        <authorList>
            <person name="Kawai M."/>
            <person name="Futagami T."/>
            <person name="Toyoda A."/>
            <person name="Takaki Y."/>
            <person name="Nishi S."/>
            <person name="Hori S."/>
            <person name="Arai W."/>
            <person name="Tsubouchi T."/>
            <person name="Morono Y."/>
            <person name="Uchiyama I."/>
            <person name="Ito T."/>
            <person name="Fujiyama A."/>
            <person name="Inagaki F."/>
            <person name="Takami H."/>
        </authorList>
    </citation>
    <scope>NUCLEOTIDE SEQUENCE</scope>
    <source>
        <strain evidence="3">Expedition CK06-06</strain>
    </source>
</reference>
<dbReference type="InterPro" id="IPR020568">
    <property type="entry name" value="Ribosomal_Su5_D2-typ_SF"/>
</dbReference>
<organism evidence="3">
    <name type="scientific">marine sediment metagenome</name>
    <dbReference type="NCBI Taxonomy" id="412755"/>
    <lineage>
        <taxon>unclassified sequences</taxon>
        <taxon>metagenomes</taxon>
        <taxon>ecological metagenomes</taxon>
    </lineage>
</organism>
<dbReference type="AlphaFoldDB" id="X0U1P0"/>
<dbReference type="SUPFAM" id="SSF54211">
    <property type="entry name" value="Ribosomal protein S5 domain 2-like"/>
    <property type="match status" value="1"/>
</dbReference>
<evidence type="ECO:0000313" key="3">
    <source>
        <dbReference type="EMBL" id="GAF93291.1"/>
    </source>
</evidence>
<proteinExistence type="predicted"/>
<dbReference type="GO" id="GO:0003735">
    <property type="term" value="F:structural constituent of ribosome"/>
    <property type="evidence" value="ECO:0007669"/>
    <property type="project" value="InterPro"/>
</dbReference>